<name>A0ABP7LRS0_9ACTN</name>
<keyword evidence="2" id="KW-1185">Reference proteome</keyword>
<dbReference type="RefSeq" id="WP_345554563.1">
    <property type="nucleotide sequence ID" value="NZ_BAAAZA010000069.1"/>
</dbReference>
<dbReference type="Proteomes" id="UP001501563">
    <property type="component" value="Unassembled WGS sequence"/>
</dbReference>
<proteinExistence type="predicted"/>
<dbReference type="EMBL" id="BAAAZA010000069">
    <property type="protein sequence ID" value="GAA3907324.1"/>
    <property type="molecule type" value="Genomic_DNA"/>
</dbReference>
<reference evidence="2" key="1">
    <citation type="journal article" date="2019" name="Int. J. Syst. Evol. Microbiol.">
        <title>The Global Catalogue of Microorganisms (GCM) 10K type strain sequencing project: providing services to taxonomists for standard genome sequencing and annotation.</title>
        <authorList>
            <consortium name="The Broad Institute Genomics Platform"/>
            <consortium name="The Broad Institute Genome Sequencing Center for Infectious Disease"/>
            <person name="Wu L."/>
            <person name="Ma J."/>
        </authorList>
    </citation>
    <scope>NUCLEOTIDE SEQUENCE [LARGE SCALE GENOMIC DNA]</scope>
    <source>
        <strain evidence="2">JCM 16578</strain>
    </source>
</reference>
<organism evidence="1 2">
    <name type="scientific">Streptomyces lannensis</name>
    <dbReference type="NCBI Taxonomy" id="766498"/>
    <lineage>
        <taxon>Bacteria</taxon>
        <taxon>Bacillati</taxon>
        <taxon>Actinomycetota</taxon>
        <taxon>Actinomycetes</taxon>
        <taxon>Kitasatosporales</taxon>
        <taxon>Streptomycetaceae</taxon>
        <taxon>Streptomyces</taxon>
    </lineage>
</organism>
<evidence type="ECO:0000313" key="1">
    <source>
        <dbReference type="EMBL" id="GAA3907324.1"/>
    </source>
</evidence>
<sequence length="59" mass="6613">MTELYSVDLTIMNFRDHPFPDGSAHGFRWVDPESIRFPHGSRDADFLTAAIACQCGNAK</sequence>
<evidence type="ECO:0000313" key="2">
    <source>
        <dbReference type="Proteomes" id="UP001501563"/>
    </source>
</evidence>
<gene>
    <name evidence="1" type="ORF">GCM10022207_91010</name>
</gene>
<accession>A0ABP7LRS0</accession>
<protein>
    <submittedName>
        <fullName evidence="1">Uncharacterized protein</fullName>
    </submittedName>
</protein>
<comment type="caution">
    <text evidence="1">The sequence shown here is derived from an EMBL/GenBank/DDBJ whole genome shotgun (WGS) entry which is preliminary data.</text>
</comment>